<keyword evidence="11" id="KW-1185">Reference proteome</keyword>
<evidence type="ECO:0000259" key="9">
    <source>
        <dbReference type="Pfam" id="PF02771"/>
    </source>
</evidence>
<feature type="domain" description="Acyl-CoA oxidase/dehydrogenase middle" evidence="8">
    <location>
        <begin position="124"/>
        <end position="209"/>
    </location>
</feature>
<accession>A0ABP6T3L7</accession>
<dbReference type="InterPro" id="IPR009075">
    <property type="entry name" value="AcylCo_DH/oxidase_C"/>
</dbReference>
<dbReference type="Gene3D" id="1.10.540.10">
    <property type="entry name" value="Acyl-CoA dehydrogenase/oxidase, N-terminal domain"/>
    <property type="match status" value="1"/>
</dbReference>
<dbReference type="InterPro" id="IPR006091">
    <property type="entry name" value="Acyl-CoA_Oxase/DH_mid-dom"/>
</dbReference>
<evidence type="ECO:0000256" key="4">
    <source>
        <dbReference type="ARBA" id="ARBA00022827"/>
    </source>
</evidence>
<feature type="domain" description="Acyl-CoA dehydrogenase/oxidase C-terminal" evidence="7">
    <location>
        <begin position="239"/>
        <end position="368"/>
    </location>
</feature>
<organism evidence="10 11">
    <name type="scientific">Cryptosporangium minutisporangium</name>
    <dbReference type="NCBI Taxonomy" id="113569"/>
    <lineage>
        <taxon>Bacteria</taxon>
        <taxon>Bacillati</taxon>
        <taxon>Actinomycetota</taxon>
        <taxon>Actinomycetes</taxon>
        <taxon>Cryptosporangiales</taxon>
        <taxon>Cryptosporangiaceae</taxon>
        <taxon>Cryptosporangium</taxon>
    </lineage>
</organism>
<feature type="domain" description="Acyl-CoA dehydrogenase/oxidase N-terminal" evidence="9">
    <location>
        <begin position="6"/>
        <end position="106"/>
    </location>
</feature>
<dbReference type="SUPFAM" id="SSF47203">
    <property type="entry name" value="Acyl-CoA dehydrogenase C-terminal domain-like"/>
    <property type="match status" value="1"/>
</dbReference>
<keyword evidence="3 6" id="KW-0285">Flavoprotein</keyword>
<evidence type="ECO:0000313" key="10">
    <source>
        <dbReference type="EMBL" id="GAA3391470.1"/>
    </source>
</evidence>
<dbReference type="Proteomes" id="UP001501676">
    <property type="component" value="Unassembled WGS sequence"/>
</dbReference>
<gene>
    <name evidence="10" type="ORF">GCM10020369_49560</name>
</gene>
<dbReference type="RefSeq" id="WP_345730598.1">
    <property type="nucleotide sequence ID" value="NZ_BAAAYN010000032.1"/>
</dbReference>
<comment type="caution">
    <text evidence="10">The sequence shown here is derived from an EMBL/GenBank/DDBJ whole genome shotgun (WGS) entry which is preliminary data.</text>
</comment>
<protein>
    <submittedName>
        <fullName evidence="10">Acyl-CoA dehydrogenase family protein</fullName>
    </submittedName>
</protein>
<comment type="similarity">
    <text evidence="2 6">Belongs to the acyl-CoA dehydrogenase family.</text>
</comment>
<evidence type="ECO:0000256" key="2">
    <source>
        <dbReference type="ARBA" id="ARBA00009347"/>
    </source>
</evidence>
<dbReference type="EMBL" id="BAAAYN010000032">
    <property type="protein sequence ID" value="GAA3391470.1"/>
    <property type="molecule type" value="Genomic_DNA"/>
</dbReference>
<keyword evidence="4 6" id="KW-0274">FAD</keyword>
<dbReference type="InterPro" id="IPR046373">
    <property type="entry name" value="Acyl-CoA_Oxase/DH_mid-dom_sf"/>
</dbReference>
<dbReference type="Pfam" id="PF00441">
    <property type="entry name" value="Acyl-CoA_dh_1"/>
    <property type="match status" value="1"/>
</dbReference>
<dbReference type="InterPro" id="IPR009100">
    <property type="entry name" value="AcylCoA_DH/oxidase_NM_dom_sf"/>
</dbReference>
<dbReference type="Gene3D" id="2.40.110.10">
    <property type="entry name" value="Butyryl-CoA Dehydrogenase, subunit A, domain 2"/>
    <property type="match status" value="1"/>
</dbReference>
<reference evidence="11" key="1">
    <citation type="journal article" date="2019" name="Int. J. Syst. Evol. Microbiol.">
        <title>The Global Catalogue of Microorganisms (GCM) 10K type strain sequencing project: providing services to taxonomists for standard genome sequencing and annotation.</title>
        <authorList>
            <consortium name="The Broad Institute Genomics Platform"/>
            <consortium name="The Broad Institute Genome Sequencing Center for Infectious Disease"/>
            <person name="Wu L."/>
            <person name="Ma J."/>
        </authorList>
    </citation>
    <scope>NUCLEOTIDE SEQUENCE [LARGE SCALE GENOMIC DNA]</scope>
    <source>
        <strain evidence="11">JCM 9458</strain>
    </source>
</reference>
<evidence type="ECO:0000256" key="6">
    <source>
        <dbReference type="RuleBase" id="RU362125"/>
    </source>
</evidence>
<dbReference type="Pfam" id="PF02771">
    <property type="entry name" value="Acyl-CoA_dh_N"/>
    <property type="match status" value="1"/>
</dbReference>
<sequence length="378" mass="40527">MDFELTPDQKLFRATTKKFLDTEVPLSTVRELSTGPHGFARDWWTRGAELGWTALLVPEEQGGGSVSDAGLLDLLIVAEEMGRLVSPGPLLPVNVVLSALVEAGGHESTVESLMAGETIGTWAVYEPGSGWTPDDPSVTATPTDDGWTLSGVKDRVEAAEAADLFLVTVRAPEGLTQFLVPADAPGLRVEPSWSLDLVRRFGELHLDDVQVPATALVGRLGAAAPLVDRQRLIASVLQSAETAGAVDRVLEFTIAWAFDRYSFGRPLASYQALKHRFADMKTWLEACHGIVSAAGRAVQDRSGDAAELVAAAASYVGSKATDIIQDCVQLHGGIGVTWEHDLHLYLRRATVNRALYGTPEEHRRALADLVIASEGVSA</sequence>
<dbReference type="CDD" id="cd00567">
    <property type="entry name" value="ACAD"/>
    <property type="match status" value="1"/>
</dbReference>
<dbReference type="Pfam" id="PF02770">
    <property type="entry name" value="Acyl-CoA_dh_M"/>
    <property type="match status" value="1"/>
</dbReference>
<dbReference type="Gene3D" id="1.20.140.10">
    <property type="entry name" value="Butyryl-CoA Dehydrogenase, subunit A, domain 3"/>
    <property type="match status" value="1"/>
</dbReference>
<keyword evidence="5 6" id="KW-0560">Oxidoreductase</keyword>
<evidence type="ECO:0000313" key="11">
    <source>
        <dbReference type="Proteomes" id="UP001501676"/>
    </source>
</evidence>
<evidence type="ECO:0000256" key="3">
    <source>
        <dbReference type="ARBA" id="ARBA00022630"/>
    </source>
</evidence>
<dbReference type="InterPro" id="IPR013786">
    <property type="entry name" value="AcylCoA_DH/ox_N"/>
</dbReference>
<evidence type="ECO:0000256" key="1">
    <source>
        <dbReference type="ARBA" id="ARBA00001974"/>
    </source>
</evidence>
<evidence type="ECO:0000259" key="8">
    <source>
        <dbReference type="Pfam" id="PF02770"/>
    </source>
</evidence>
<dbReference type="SUPFAM" id="SSF56645">
    <property type="entry name" value="Acyl-CoA dehydrogenase NM domain-like"/>
    <property type="match status" value="1"/>
</dbReference>
<dbReference type="InterPro" id="IPR037069">
    <property type="entry name" value="AcylCoA_DH/ox_N_sf"/>
</dbReference>
<comment type="cofactor">
    <cofactor evidence="1 6">
        <name>FAD</name>
        <dbReference type="ChEBI" id="CHEBI:57692"/>
    </cofactor>
</comment>
<evidence type="ECO:0000259" key="7">
    <source>
        <dbReference type="Pfam" id="PF00441"/>
    </source>
</evidence>
<dbReference type="PANTHER" id="PTHR43884:SF20">
    <property type="entry name" value="ACYL-COA DEHYDROGENASE FADE28"/>
    <property type="match status" value="1"/>
</dbReference>
<name>A0ABP6T3L7_9ACTN</name>
<dbReference type="PANTHER" id="PTHR43884">
    <property type="entry name" value="ACYL-COA DEHYDROGENASE"/>
    <property type="match status" value="1"/>
</dbReference>
<dbReference type="InterPro" id="IPR036250">
    <property type="entry name" value="AcylCo_DH-like_C"/>
</dbReference>
<proteinExistence type="inferred from homology"/>
<evidence type="ECO:0000256" key="5">
    <source>
        <dbReference type="ARBA" id="ARBA00023002"/>
    </source>
</evidence>